<keyword evidence="2" id="KW-1185">Reference proteome</keyword>
<dbReference type="RefSeq" id="WP_377154259.1">
    <property type="nucleotide sequence ID" value="NZ_JBHSAF010000015.1"/>
</dbReference>
<name>A0ABV8CSS8_9GAMM</name>
<evidence type="ECO:0008006" key="3">
    <source>
        <dbReference type="Google" id="ProtNLM"/>
    </source>
</evidence>
<reference evidence="2" key="1">
    <citation type="journal article" date="2019" name="Int. J. Syst. Evol. Microbiol.">
        <title>The Global Catalogue of Microorganisms (GCM) 10K type strain sequencing project: providing services to taxonomists for standard genome sequencing and annotation.</title>
        <authorList>
            <consortium name="The Broad Institute Genomics Platform"/>
            <consortium name="The Broad Institute Genome Sequencing Center for Infectious Disease"/>
            <person name="Wu L."/>
            <person name="Ma J."/>
        </authorList>
    </citation>
    <scope>NUCLEOTIDE SEQUENCE [LARGE SCALE GENOMIC DNA]</scope>
    <source>
        <strain evidence="2">CCUG 54939</strain>
    </source>
</reference>
<proteinExistence type="predicted"/>
<sequence length="366" mass="41815">MNSRVHARQQAQLAWDISGQNLIVGQREACPLPPEVLATLTAASPYVIQSFGGGLTAQVLRLSIDGREYTLKQKRAEARVQNIDGQTSFLNEVQRRADFTRLKADPVWAARLQHIVPTLYADYRLGIILSPWLPGAPLARFDTAIFRQILQTVVTCEEAGLMEWDLCPGNIIDDDGHVWLFDFGYMYPFDPLREFNSNGLSDPLFHACERFETRNFFGWLLKQSVQQPNAESLALFRALKEVAVEVYQHKLCWLQQQEASAVVCDWVRDITQRWQAALVDDEALAALFEIEYFRSQVLDIEDDLHGKSCTELTLRRFAVVEQCLQQRYAALQQGGALFYDNAGKSQAELLTLYRHKRALAEQYQLR</sequence>
<gene>
    <name evidence="1" type="ORF">ACFOSS_15435</name>
</gene>
<accession>A0ABV8CSS8</accession>
<organism evidence="1 2">
    <name type="scientific">Pseudaeromonas sharmana</name>
    <dbReference type="NCBI Taxonomy" id="328412"/>
    <lineage>
        <taxon>Bacteria</taxon>
        <taxon>Pseudomonadati</taxon>
        <taxon>Pseudomonadota</taxon>
        <taxon>Gammaproteobacteria</taxon>
        <taxon>Aeromonadales</taxon>
        <taxon>Aeromonadaceae</taxon>
        <taxon>Pseudaeromonas</taxon>
    </lineage>
</organism>
<evidence type="ECO:0000313" key="2">
    <source>
        <dbReference type="Proteomes" id="UP001595692"/>
    </source>
</evidence>
<dbReference type="EMBL" id="JBHSAF010000015">
    <property type="protein sequence ID" value="MFC3914841.1"/>
    <property type="molecule type" value="Genomic_DNA"/>
</dbReference>
<dbReference type="Proteomes" id="UP001595692">
    <property type="component" value="Unassembled WGS sequence"/>
</dbReference>
<comment type="caution">
    <text evidence="1">The sequence shown here is derived from an EMBL/GenBank/DDBJ whole genome shotgun (WGS) entry which is preliminary data.</text>
</comment>
<dbReference type="SUPFAM" id="SSF56112">
    <property type="entry name" value="Protein kinase-like (PK-like)"/>
    <property type="match status" value="1"/>
</dbReference>
<evidence type="ECO:0000313" key="1">
    <source>
        <dbReference type="EMBL" id="MFC3914841.1"/>
    </source>
</evidence>
<dbReference type="InterPro" id="IPR011009">
    <property type="entry name" value="Kinase-like_dom_sf"/>
</dbReference>
<protein>
    <recommendedName>
        <fullName evidence="3">Phosphotransferase</fullName>
    </recommendedName>
</protein>